<evidence type="ECO:0000313" key="2">
    <source>
        <dbReference type="Proteomes" id="UP001501581"/>
    </source>
</evidence>
<name>A0ABN1TL59_9ACTN</name>
<dbReference type="EMBL" id="BAAALG010000002">
    <property type="protein sequence ID" value="GAA1092205.1"/>
    <property type="molecule type" value="Genomic_DNA"/>
</dbReference>
<evidence type="ECO:0000313" key="1">
    <source>
        <dbReference type="EMBL" id="GAA1092205.1"/>
    </source>
</evidence>
<dbReference type="SUPFAM" id="SSF51905">
    <property type="entry name" value="FAD/NAD(P)-binding domain"/>
    <property type="match status" value="1"/>
</dbReference>
<keyword evidence="2" id="KW-1185">Reference proteome</keyword>
<protein>
    <submittedName>
        <fullName evidence="1">NAD(P)/FAD-dependent oxidoreductase</fullName>
    </submittedName>
</protein>
<comment type="caution">
    <text evidence="1">The sequence shown here is derived from an EMBL/GenBank/DDBJ whole genome shotgun (WGS) entry which is preliminary data.</text>
</comment>
<dbReference type="InterPro" id="IPR036188">
    <property type="entry name" value="FAD/NAD-bd_sf"/>
</dbReference>
<organism evidence="1 2">
    <name type="scientific">Nocardioides dubius</name>
    <dbReference type="NCBI Taxonomy" id="317019"/>
    <lineage>
        <taxon>Bacteria</taxon>
        <taxon>Bacillati</taxon>
        <taxon>Actinomycetota</taxon>
        <taxon>Actinomycetes</taxon>
        <taxon>Propionibacteriales</taxon>
        <taxon>Nocardioidaceae</taxon>
        <taxon>Nocardioides</taxon>
    </lineage>
</organism>
<gene>
    <name evidence="1" type="ORF">GCM10009668_03960</name>
</gene>
<accession>A0ABN1TL59</accession>
<dbReference type="Proteomes" id="UP001501581">
    <property type="component" value="Unassembled WGS sequence"/>
</dbReference>
<proteinExistence type="predicted"/>
<reference evidence="1 2" key="1">
    <citation type="journal article" date="2019" name="Int. J. Syst. Evol. Microbiol.">
        <title>The Global Catalogue of Microorganisms (GCM) 10K type strain sequencing project: providing services to taxonomists for standard genome sequencing and annotation.</title>
        <authorList>
            <consortium name="The Broad Institute Genomics Platform"/>
            <consortium name="The Broad Institute Genome Sequencing Center for Infectious Disease"/>
            <person name="Wu L."/>
            <person name="Ma J."/>
        </authorList>
    </citation>
    <scope>NUCLEOTIDE SEQUENCE [LARGE SCALE GENOMIC DNA]</scope>
    <source>
        <strain evidence="1 2">JCM 13008</strain>
    </source>
</reference>
<sequence>MDNPQRPCFRGEMKRRLEVDYLVVGAGAMEMAFTDALVDHADVRVALVDRRYAAGGHWLSAYPFVRLHQASPFYGVASTVLGGGRIQQHGPEAGLHERADQPAITSYYSDRLTAMVESGRVDFLGGHDYLGGGTLRSRVTGQSFDVPDRCRVVDARYLSPDIPADTPAPFAVDDGARVITVNELVLVDDAPSQYVIVGSGKTATDACVWLLTHGVDPDAICWVRPRDPWMLNRALIQPTPEIFLGMVADLMTAATTATSLPDLFLHLEERGIMMRVDRGVTPTMAKAPTLGTWELELLRSIDNVVRLGHVEAVHRGRLEMQFGTVRVAPDACVVHCAADGLKMPSRIPIWGSETITLQPIRAGFPCFGAALAGYVEATREDDAVKNTLCPPSSYGNTLADWARMTVLGTRAAASFGAEEDIAAWANEVALNPSRIPASTVGSMRLDDVRGRLAANTERALWRLDELSSSA</sequence>